<dbReference type="Proteomes" id="UP000295511">
    <property type="component" value="Unassembled WGS sequence"/>
</dbReference>
<dbReference type="EMBL" id="SMRU01000009">
    <property type="protein sequence ID" value="TDF96864.1"/>
    <property type="molecule type" value="Genomic_DNA"/>
</dbReference>
<comment type="caution">
    <text evidence="1">The sequence shown here is derived from an EMBL/GenBank/DDBJ whole genome shotgun (WGS) entry which is preliminary data.</text>
</comment>
<dbReference type="AlphaFoldDB" id="A0A4V2ZTH6"/>
<dbReference type="RefSeq" id="WP_133203913.1">
    <property type="nucleotide sequence ID" value="NZ_SMRU01000009.1"/>
</dbReference>
<dbReference type="OrthoDB" id="3536267at2"/>
<name>A0A4V2ZTH6_9MICC</name>
<reference evidence="1 2" key="1">
    <citation type="submission" date="2019-03" db="EMBL/GenBank/DDBJ databases">
        <title>Whole genome sequence of Arthrobacter sp JH1-1.</title>
        <authorList>
            <person name="Trinh H.N."/>
        </authorList>
    </citation>
    <scope>NUCLEOTIDE SEQUENCE [LARGE SCALE GENOMIC DNA]</scope>
    <source>
        <strain evidence="1 2">JH1-1</strain>
    </source>
</reference>
<organism evidence="1 2">
    <name type="scientific">Arthrobacter terricola</name>
    <dbReference type="NCBI Taxonomy" id="2547396"/>
    <lineage>
        <taxon>Bacteria</taxon>
        <taxon>Bacillati</taxon>
        <taxon>Actinomycetota</taxon>
        <taxon>Actinomycetes</taxon>
        <taxon>Micrococcales</taxon>
        <taxon>Micrococcaceae</taxon>
        <taxon>Arthrobacter</taxon>
    </lineage>
</organism>
<evidence type="ECO:0000313" key="1">
    <source>
        <dbReference type="EMBL" id="TDF96864.1"/>
    </source>
</evidence>
<protein>
    <submittedName>
        <fullName evidence="1">Uncharacterized protein</fullName>
    </submittedName>
</protein>
<gene>
    <name evidence="1" type="ORF">E1809_09070</name>
</gene>
<evidence type="ECO:0000313" key="2">
    <source>
        <dbReference type="Proteomes" id="UP000295511"/>
    </source>
</evidence>
<keyword evidence="2" id="KW-1185">Reference proteome</keyword>
<sequence>MEPSIGRIVHYTLTESDAARINKRREDFMAFVKASKEYPSDGYQAHVGNAVRAGDVYPAIIVRVWATSVNLRVILDGTDDFWATSISEGEGERHWSWPPRV</sequence>
<accession>A0A4V2ZTH6</accession>
<proteinExistence type="predicted"/>